<dbReference type="Proteomes" id="UP000281915">
    <property type="component" value="Unassembled WGS sequence"/>
</dbReference>
<name>A0A3M8CP34_9BACL</name>
<proteinExistence type="predicted"/>
<reference evidence="1 2" key="1">
    <citation type="submission" date="2018-10" db="EMBL/GenBank/DDBJ databases">
        <title>Phylogenomics of Brevibacillus.</title>
        <authorList>
            <person name="Dunlap C."/>
        </authorList>
    </citation>
    <scope>NUCLEOTIDE SEQUENCE [LARGE SCALE GENOMIC DNA]</scope>
    <source>
        <strain evidence="1 2">JCM 15085</strain>
    </source>
</reference>
<evidence type="ECO:0000313" key="1">
    <source>
        <dbReference type="EMBL" id="RNB77339.1"/>
    </source>
</evidence>
<protein>
    <submittedName>
        <fullName evidence="1">Uncharacterized protein</fullName>
    </submittedName>
</protein>
<dbReference type="EMBL" id="RHHT01000031">
    <property type="protein sequence ID" value="RNB77339.1"/>
    <property type="molecule type" value="Genomic_DNA"/>
</dbReference>
<gene>
    <name evidence="1" type="ORF">EDM58_15290</name>
</gene>
<accession>A0A3M8CP34</accession>
<comment type="caution">
    <text evidence="1">The sequence shown here is derived from an EMBL/GenBank/DDBJ whole genome shotgun (WGS) entry which is preliminary data.</text>
</comment>
<evidence type="ECO:0000313" key="2">
    <source>
        <dbReference type="Proteomes" id="UP000281915"/>
    </source>
</evidence>
<organism evidence="1 2">
    <name type="scientific">Brevibacillus panacihumi</name>
    <dbReference type="NCBI Taxonomy" id="497735"/>
    <lineage>
        <taxon>Bacteria</taxon>
        <taxon>Bacillati</taxon>
        <taxon>Bacillota</taxon>
        <taxon>Bacilli</taxon>
        <taxon>Bacillales</taxon>
        <taxon>Paenibacillaceae</taxon>
        <taxon>Brevibacillus</taxon>
    </lineage>
</organism>
<sequence length="60" mass="6501">MARFMVTSSNLFIIFGPAAIQTPRDKGMLQQPGPILAKMGRKSEVSGNGKMLLASEYGKE</sequence>
<dbReference type="AlphaFoldDB" id="A0A3M8CP34"/>